<feature type="transmembrane region" description="Helical" evidence="1">
    <location>
        <begin position="262"/>
        <end position="292"/>
    </location>
</feature>
<accession>A0A1F8CQ61</accession>
<evidence type="ECO:0000259" key="2">
    <source>
        <dbReference type="Pfam" id="PF00535"/>
    </source>
</evidence>
<sequence>MKKTVSVILPCHNEAKNISLIVPEIIKNIPPKYTYEVILIDDGSIDNTRLEIFKLTQKNQKIKGIIFNRNFGHQAAILAGLRQASGDAVISMDADFQHPPKLLPKFIQKWEAGHDLVRSQKITDKHLPLLKLIVRQIGYHIWNFITDGALLPGGSDFRLISKTIREYLSSSPESQIFLRGNVTLAAGNPAVVKYQVNKRKFGKSSYTAKMFLNMFINGFISFSNKPLRIASISGGFLFFTVTLFIIGDIIRAILVGERIIQGWITGMVVTIVLNAVIMIYLGILGEYIIVIFKEVKKRPPYLISSVYNLK</sequence>
<name>A0A1F8CQ61_9BACT</name>
<evidence type="ECO:0000313" key="4">
    <source>
        <dbReference type="Proteomes" id="UP000179241"/>
    </source>
</evidence>
<dbReference type="EMBL" id="MGHU01000013">
    <property type="protein sequence ID" value="OGM77725.1"/>
    <property type="molecule type" value="Genomic_DNA"/>
</dbReference>
<reference evidence="3 4" key="1">
    <citation type="journal article" date="2016" name="Nat. Commun.">
        <title>Thousands of microbial genomes shed light on interconnected biogeochemical processes in an aquifer system.</title>
        <authorList>
            <person name="Anantharaman K."/>
            <person name="Brown C.T."/>
            <person name="Hug L.A."/>
            <person name="Sharon I."/>
            <person name="Castelle C.J."/>
            <person name="Probst A.J."/>
            <person name="Thomas B.C."/>
            <person name="Singh A."/>
            <person name="Wilkins M.J."/>
            <person name="Karaoz U."/>
            <person name="Brodie E.L."/>
            <person name="Williams K.H."/>
            <person name="Hubbard S.S."/>
            <person name="Banfield J.F."/>
        </authorList>
    </citation>
    <scope>NUCLEOTIDE SEQUENCE [LARGE SCALE GENOMIC DNA]</scope>
</reference>
<keyword evidence="1" id="KW-1133">Transmembrane helix</keyword>
<comment type="caution">
    <text evidence="3">The sequence shown here is derived from an EMBL/GenBank/DDBJ whole genome shotgun (WGS) entry which is preliminary data.</text>
</comment>
<dbReference type="InterPro" id="IPR050256">
    <property type="entry name" value="Glycosyltransferase_2"/>
</dbReference>
<feature type="transmembrane region" description="Helical" evidence="1">
    <location>
        <begin position="229"/>
        <end position="250"/>
    </location>
</feature>
<evidence type="ECO:0000313" key="3">
    <source>
        <dbReference type="EMBL" id="OGM77725.1"/>
    </source>
</evidence>
<proteinExistence type="predicted"/>
<feature type="domain" description="Glycosyltransferase 2-like" evidence="2">
    <location>
        <begin position="6"/>
        <end position="117"/>
    </location>
</feature>
<evidence type="ECO:0000256" key="1">
    <source>
        <dbReference type="SAM" id="Phobius"/>
    </source>
</evidence>
<dbReference type="PANTHER" id="PTHR48090">
    <property type="entry name" value="UNDECAPRENYL-PHOSPHATE 4-DEOXY-4-FORMAMIDO-L-ARABINOSE TRANSFERASE-RELATED"/>
    <property type="match status" value="1"/>
</dbReference>
<keyword evidence="1" id="KW-0812">Transmembrane</keyword>
<dbReference type="Pfam" id="PF00535">
    <property type="entry name" value="Glycos_transf_2"/>
    <property type="match status" value="1"/>
</dbReference>
<dbReference type="InterPro" id="IPR029044">
    <property type="entry name" value="Nucleotide-diphossugar_trans"/>
</dbReference>
<organism evidence="3 4">
    <name type="scientific">Candidatus Woesebacteria bacterium RIFOXYA1_FULL_43_9</name>
    <dbReference type="NCBI Taxonomy" id="1802534"/>
    <lineage>
        <taxon>Bacteria</taxon>
        <taxon>Candidatus Woeseibacteriota</taxon>
    </lineage>
</organism>
<gene>
    <name evidence="3" type="ORF">A2188_01975</name>
</gene>
<protein>
    <recommendedName>
        <fullName evidence="2">Glycosyltransferase 2-like domain-containing protein</fullName>
    </recommendedName>
</protein>
<dbReference type="Gene3D" id="3.90.550.10">
    <property type="entry name" value="Spore Coat Polysaccharide Biosynthesis Protein SpsA, Chain A"/>
    <property type="match status" value="1"/>
</dbReference>
<dbReference type="CDD" id="cd04187">
    <property type="entry name" value="DPM1_like_bac"/>
    <property type="match status" value="1"/>
</dbReference>
<dbReference type="Proteomes" id="UP000179241">
    <property type="component" value="Unassembled WGS sequence"/>
</dbReference>
<dbReference type="InterPro" id="IPR001173">
    <property type="entry name" value="Glyco_trans_2-like"/>
</dbReference>
<keyword evidence="1" id="KW-0472">Membrane</keyword>
<dbReference type="PANTHER" id="PTHR48090:SF8">
    <property type="entry name" value="GLYCOSYLTRANSFERASE CSBB-RELATED"/>
    <property type="match status" value="1"/>
</dbReference>
<dbReference type="SUPFAM" id="SSF53448">
    <property type="entry name" value="Nucleotide-diphospho-sugar transferases"/>
    <property type="match status" value="1"/>
</dbReference>
<dbReference type="AlphaFoldDB" id="A0A1F8CQ61"/>
<dbReference type="GO" id="GO:0005886">
    <property type="term" value="C:plasma membrane"/>
    <property type="evidence" value="ECO:0007669"/>
    <property type="project" value="TreeGrafter"/>
</dbReference>